<accession>A0A381NSA5</accession>
<dbReference type="EMBL" id="UINC01000521">
    <property type="protein sequence ID" value="SUZ56728.1"/>
    <property type="molecule type" value="Genomic_DNA"/>
</dbReference>
<sequence length="91" mass="10102">MPTRQQVLVLYLSSSALDANVIAWATYDGTGTVDHMSGDSDEPLYRSGVEALADGWRLIQASPLAAHAPGDEFRTGYLKYEFFFEKLIDDE</sequence>
<proteinExistence type="predicted"/>
<gene>
    <name evidence="1" type="ORF">METZ01_LOCUS9582</name>
</gene>
<reference evidence="1" key="1">
    <citation type="submission" date="2018-05" db="EMBL/GenBank/DDBJ databases">
        <authorList>
            <person name="Lanie J.A."/>
            <person name="Ng W.-L."/>
            <person name="Kazmierczak K.M."/>
            <person name="Andrzejewski T.M."/>
            <person name="Davidsen T.M."/>
            <person name="Wayne K.J."/>
            <person name="Tettelin H."/>
            <person name="Glass J.I."/>
            <person name="Rusch D."/>
            <person name="Podicherti R."/>
            <person name="Tsui H.-C.T."/>
            <person name="Winkler M.E."/>
        </authorList>
    </citation>
    <scope>NUCLEOTIDE SEQUENCE</scope>
</reference>
<protein>
    <submittedName>
        <fullName evidence="1">Uncharacterized protein</fullName>
    </submittedName>
</protein>
<dbReference type="AlphaFoldDB" id="A0A381NSA5"/>
<name>A0A381NSA5_9ZZZZ</name>
<evidence type="ECO:0000313" key="1">
    <source>
        <dbReference type="EMBL" id="SUZ56728.1"/>
    </source>
</evidence>
<organism evidence="1">
    <name type="scientific">marine metagenome</name>
    <dbReference type="NCBI Taxonomy" id="408172"/>
    <lineage>
        <taxon>unclassified sequences</taxon>
        <taxon>metagenomes</taxon>
        <taxon>ecological metagenomes</taxon>
    </lineage>
</organism>